<evidence type="ECO:0000256" key="2">
    <source>
        <dbReference type="ARBA" id="ARBA00022963"/>
    </source>
</evidence>
<dbReference type="EC" id="3.1.1.-" evidence="6"/>
<comment type="function">
    <text evidence="4">Possesses non-specific lipolytic acyl hydrolase (LAH) activity. Hydrolyzes phospholipids as well as galactolipids. May play a role in disease resistance.</text>
</comment>
<dbReference type="SUPFAM" id="SSF52151">
    <property type="entry name" value="FabD/lysophospholipase-like"/>
    <property type="match status" value="1"/>
</dbReference>
<comment type="caution">
    <text evidence="8">The sequence shown here is derived from an EMBL/GenBank/DDBJ whole genome shotgun (WGS) entry which is preliminary data.</text>
</comment>
<comment type="caution">
    <text evidence="5">Lacks conserved residue(s) required for the propagation of feature annotation.</text>
</comment>
<dbReference type="Proteomes" id="UP000639772">
    <property type="component" value="Unassembled WGS sequence"/>
</dbReference>
<comment type="similarity">
    <text evidence="6">Belongs to the patatin family.</text>
</comment>
<name>A0A835UTY2_VANPL</name>
<comment type="function">
    <text evidence="6">Lipolytic acyl hydrolase (LAH).</text>
</comment>
<dbReference type="GO" id="GO:0006631">
    <property type="term" value="P:fatty acid metabolic process"/>
    <property type="evidence" value="ECO:0007669"/>
    <property type="project" value="TreeGrafter"/>
</dbReference>
<evidence type="ECO:0000313" key="9">
    <source>
        <dbReference type="Proteomes" id="UP000639772"/>
    </source>
</evidence>
<protein>
    <recommendedName>
        <fullName evidence="6">Patatin</fullName>
        <ecNumber evidence="6">3.1.1.-</ecNumber>
    </recommendedName>
</protein>
<evidence type="ECO:0000256" key="5">
    <source>
        <dbReference type="PROSITE-ProRule" id="PRU01161"/>
    </source>
</evidence>
<dbReference type="OrthoDB" id="630895at2759"/>
<dbReference type="Gene3D" id="3.40.1090.10">
    <property type="entry name" value="Cytosolic phospholipase A2 catalytic domain"/>
    <property type="match status" value="1"/>
</dbReference>
<keyword evidence="1 6" id="KW-0378">Hydrolase</keyword>
<dbReference type="Pfam" id="PF01734">
    <property type="entry name" value="Patatin"/>
    <property type="match status" value="1"/>
</dbReference>
<dbReference type="InterPro" id="IPR016035">
    <property type="entry name" value="Acyl_Trfase/lysoPLipase"/>
</dbReference>
<proteinExistence type="inferred from homology"/>
<accession>A0A835UTY2</accession>
<dbReference type="GO" id="GO:0004620">
    <property type="term" value="F:phospholipase activity"/>
    <property type="evidence" value="ECO:0007669"/>
    <property type="project" value="TreeGrafter"/>
</dbReference>
<dbReference type="AlphaFoldDB" id="A0A835UTY2"/>
<dbReference type="PROSITE" id="PS51635">
    <property type="entry name" value="PNPLA"/>
    <property type="match status" value="1"/>
</dbReference>
<evidence type="ECO:0000259" key="7">
    <source>
        <dbReference type="PROSITE" id="PS51635"/>
    </source>
</evidence>
<comment type="domain">
    <text evidence="6">The nitrogen atoms of the two glycine residues in the GGXR motif define the oxyanion hole, and stabilize the oxyanion that forms during the nucleophilic attack by the catalytic serine during substrate cleavage.</text>
</comment>
<evidence type="ECO:0000313" key="8">
    <source>
        <dbReference type="EMBL" id="KAG0472480.1"/>
    </source>
</evidence>
<dbReference type="InterPro" id="IPR002641">
    <property type="entry name" value="PNPLA_dom"/>
</dbReference>
<feature type="domain" description="PNPLA" evidence="7">
    <location>
        <begin position="1"/>
        <end position="202"/>
    </location>
</feature>
<evidence type="ECO:0000256" key="4">
    <source>
        <dbReference type="ARBA" id="ARBA00025642"/>
    </source>
</evidence>
<dbReference type="EMBL" id="JADCNM010000008">
    <property type="protein sequence ID" value="KAG0472480.1"/>
    <property type="molecule type" value="Genomic_DNA"/>
</dbReference>
<dbReference type="PANTHER" id="PTHR24185:SF1">
    <property type="entry name" value="CALCIUM-INDEPENDENT PHOSPHOLIPASE A2-GAMMA"/>
    <property type="match status" value="1"/>
</dbReference>
<keyword evidence="2 6" id="KW-0442">Lipid degradation</keyword>
<keyword evidence="3 6" id="KW-0443">Lipid metabolism</keyword>
<evidence type="ECO:0000256" key="6">
    <source>
        <dbReference type="RuleBase" id="RU361262"/>
    </source>
</evidence>
<organism evidence="8 9">
    <name type="scientific">Vanilla planifolia</name>
    <name type="common">Vanilla</name>
    <dbReference type="NCBI Taxonomy" id="51239"/>
    <lineage>
        <taxon>Eukaryota</taxon>
        <taxon>Viridiplantae</taxon>
        <taxon>Streptophyta</taxon>
        <taxon>Embryophyta</taxon>
        <taxon>Tracheophyta</taxon>
        <taxon>Spermatophyta</taxon>
        <taxon>Magnoliopsida</taxon>
        <taxon>Liliopsida</taxon>
        <taxon>Asparagales</taxon>
        <taxon>Orchidaceae</taxon>
        <taxon>Vanilloideae</taxon>
        <taxon>Vanilleae</taxon>
        <taxon>Vanilla</taxon>
    </lineage>
</organism>
<sequence>MLAVALGVKQMSLDQCEEIYKELGKLVFAEPTPKENEAATWREKLDQLYKSSSQSFRVFVHGSKHSADQFERLLKEMCADEDGNLLIESAVKKVPKVFVVSTLVSVMPAQPFIFRNYQYPVGTPEMPSGLAESPAFSSIGTNSSVSQRGNHRHAFMGSCKHQIWEAIRASSAAPYYLVDYSDDVSRWQDGAIVANNPTIFAIREAQLLWPDTE</sequence>
<reference evidence="8 9" key="1">
    <citation type="journal article" date="2020" name="Nat. Food">
        <title>A phased Vanilla planifolia genome enables genetic improvement of flavour and production.</title>
        <authorList>
            <person name="Hasing T."/>
            <person name="Tang H."/>
            <person name="Brym M."/>
            <person name="Khazi F."/>
            <person name="Huang T."/>
            <person name="Chambers A.H."/>
        </authorList>
    </citation>
    <scope>NUCLEOTIDE SEQUENCE [LARGE SCALE GENOMIC DNA]</scope>
    <source>
        <tissue evidence="8">Leaf</tissue>
    </source>
</reference>
<gene>
    <name evidence="8" type="ORF">HPP92_017026</name>
</gene>
<dbReference type="GO" id="GO:0016020">
    <property type="term" value="C:membrane"/>
    <property type="evidence" value="ECO:0007669"/>
    <property type="project" value="TreeGrafter"/>
</dbReference>
<evidence type="ECO:0000256" key="3">
    <source>
        <dbReference type="ARBA" id="ARBA00023098"/>
    </source>
</evidence>
<dbReference type="GO" id="GO:0016042">
    <property type="term" value="P:lipid catabolic process"/>
    <property type="evidence" value="ECO:0007669"/>
    <property type="project" value="UniProtKB-KW"/>
</dbReference>
<feature type="short sequence motif" description="DGA/G" evidence="5">
    <location>
        <begin position="189"/>
        <end position="191"/>
    </location>
</feature>
<evidence type="ECO:0000256" key="1">
    <source>
        <dbReference type="ARBA" id="ARBA00022801"/>
    </source>
</evidence>
<dbReference type="PANTHER" id="PTHR24185">
    <property type="entry name" value="CALCIUM-INDEPENDENT PHOSPHOLIPASE A2-GAMMA"/>
    <property type="match status" value="1"/>
</dbReference>